<evidence type="ECO:0000313" key="1">
    <source>
        <dbReference type="EMBL" id="GAA0152558.1"/>
    </source>
</evidence>
<reference evidence="1 2" key="1">
    <citation type="submission" date="2024-01" db="EMBL/GenBank/DDBJ databases">
        <title>The complete chloroplast genome sequence of Lithospermum erythrorhizon: insights into the phylogenetic relationship among Boraginaceae species and the maternal lineages of purple gromwells.</title>
        <authorList>
            <person name="Okada T."/>
            <person name="Watanabe K."/>
        </authorList>
    </citation>
    <scope>NUCLEOTIDE SEQUENCE [LARGE SCALE GENOMIC DNA]</scope>
</reference>
<dbReference type="EMBL" id="BAABME010002006">
    <property type="protein sequence ID" value="GAA0152558.1"/>
    <property type="molecule type" value="Genomic_DNA"/>
</dbReference>
<evidence type="ECO:0000313" key="2">
    <source>
        <dbReference type="Proteomes" id="UP001454036"/>
    </source>
</evidence>
<organism evidence="1 2">
    <name type="scientific">Lithospermum erythrorhizon</name>
    <name type="common">Purple gromwell</name>
    <name type="synonym">Lithospermum officinale var. erythrorhizon</name>
    <dbReference type="NCBI Taxonomy" id="34254"/>
    <lineage>
        <taxon>Eukaryota</taxon>
        <taxon>Viridiplantae</taxon>
        <taxon>Streptophyta</taxon>
        <taxon>Embryophyta</taxon>
        <taxon>Tracheophyta</taxon>
        <taxon>Spermatophyta</taxon>
        <taxon>Magnoliopsida</taxon>
        <taxon>eudicotyledons</taxon>
        <taxon>Gunneridae</taxon>
        <taxon>Pentapetalae</taxon>
        <taxon>asterids</taxon>
        <taxon>lamiids</taxon>
        <taxon>Boraginales</taxon>
        <taxon>Boraginaceae</taxon>
        <taxon>Boraginoideae</taxon>
        <taxon>Lithospermeae</taxon>
        <taxon>Lithospermum</taxon>
    </lineage>
</organism>
<name>A0AAV3PMQ2_LITER</name>
<keyword evidence="2" id="KW-1185">Reference proteome</keyword>
<accession>A0AAV3PMQ2</accession>
<comment type="caution">
    <text evidence="1">The sequence shown here is derived from an EMBL/GenBank/DDBJ whole genome shotgun (WGS) entry which is preliminary data.</text>
</comment>
<gene>
    <name evidence="1" type="ORF">LIER_11008</name>
</gene>
<proteinExistence type="predicted"/>
<protein>
    <submittedName>
        <fullName evidence="1">Uncharacterized protein</fullName>
    </submittedName>
</protein>
<sequence length="84" mass="9509">MDAIIPARIKPGSIDHVPFPTIVSCHGTSLALREMLAGENARCRREREYETPKPENGVVVCLPFFDGFILDQSRKNIKRKKELT</sequence>
<dbReference type="Proteomes" id="UP001454036">
    <property type="component" value="Unassembled WGS sequence"/>
</dbReference>
<dbReference type="AlphaFoldDB" id="A0AAV3PMQ2"/>